<dbReference type="GO" id="GO:0005524">
    <property type="term" value="F:ATP binding"/>
    <property type="evidence" value="ECO:0007669"/>
    <property type="project" value="UniProtKB-KW"/>
</dbReference>
<evidence type="ECO:0000256" key="3">
    <source>
        <dbReference type="ARBA" id="ARBA00022840"/>
    </source>
</evidence>
<dbReference type="AlphaFoldDB" id="A0A8B6C565"/>
<keyword evidence="5" id="KW-1185">Reference proteome</keyword>
<gene>
    <name evidence="4" type="ORF">MGAL_10B086360</name>
</gene>
<keyword evidence="3" id="KW-0067">ATP-binding</keyword>
<dbReference type="Gene3D" id="3.30.420.40">
    <property type="match status" value="2"/>
</dbReference>
<evidence type="ECO:0000313" key="4">
    <source>
        <dbReference type="EMBL" id="VDH99650.1"/>
    </source>
</evidence>
<comment type="similarity">
    <text evidence="1">Belongs to the heat shock protein 70 family.</text>
</comment>
<comment type="caution">
    <text evidence="4">The sequence shown here is derived from an EMBL/GenBank/DDBJ whole genome shotgun (WGS) entry which is preliminary data.</text>
</comment>
<evidence type="ECO:0000256" key="1">
    <source>
        <dbReference type="ARBA" id="ARBA00007381"/>
    </source>
</evidence>
<dbReference type="SUPFAM" id="SSF53067">
    <property type="entry name" value="Actin-like ATPase domain"/>
    <property type="match status" value="2"/>
</dbReference>
<keyword evidence="2" id="KW-0547">Nucleotide-binding</keyword>
<dbReference type="Pfam" id="PF00012">
    <property type="entry name" value="HSP70"/>
    <property type="match status" value="1"/>
</dbReference>
<dbReference type="EMBL" id="UYJE01001161">
    <property type="protein sequence ID" value="VDH99650.1"/>
    <property type="molecule type" value="Genomic_DNA"/>
</dbReference>
<dbReference type="PANTHER" id="PTHR14187:SF5">
    <property type="entry name" value="HEAT SHOCK 70 KDA PROTEIN 12A"/>
    <property type="match status" value="1"/>
</dbReference>
<organism evidence="4 5">
    <name type="scientific">Mytilus galloprovincialis</name>
    <name type="common">Mediterranean mussel</name>
    <dbReference type="NCBI Taxonomy" id="29158"/>
    <lineage>
        <taxon>Eukaryota</taxon>
        <taxon>Metazoa</taxon>
        <taxon>Spiralia</taxon>
        <taxon>Lophotrochozoa</taxon>
        <taxon>Mollusca</taxon>
        <taxon>Bivalvia</taxon>
        <taxon>Autobranchia</taxon>
        <taxon>Pteriomorphia</taxon>
        <taxon>Mytilida</taxon>
        <taxon>Mytiloidea</taxon>
        <taxon>Mytilidae</taxon>
        <taxon>Mytilinae</taxon>
        <taxon>Mytilus</taxon>
    </lineage>
</organism>
<dbReference type="OrthoDB" id="6066366at2759"/>
<dbReference type="InterPro" id="IPR043129">
    <property type="entry name" value="ATPase_NBD"/>
</dbReference>
<dbReference type="CDD" id="cd10229">
    <property type="entry name" value="ASKHA_NBD_HSP70_HSPA12"/>
    <property type="match status" value="1"/>
</dbReference>
<dbReference type="Proteomes" id="UP000596742">
    <property type="component" value="Unassembled WGS sequence"/>
</dbReference>
<protein>
    <recommendedName>
        <fullName evidence="6">Heat shock 70 kDa protein 12B</fullName>
    </recommendedName>
</protein>
<reference evidence="4" key="1">
    <citation type="submission" date="2018-11" db="EMBL/GenBank/DDBJ databases">
        <authorList>
            <person name="Alioto T."/>
            <person name="Alioto T."/>
        </authorList>
    </citation>
    <scope>NUCLEOTIDE SEQUENCE</scope>
</reference>
<dbReference type="PANTHER" id="PTHR14187">
    <property type="entry name" value="ALPHA KINASE/ELONGATION FACTOR 2 KINASE"/>
    <property type="match status" value="1"/>
</dbReference>
<dbReference type="InterPro" id="IPR013126">
    <property type="entry name" value="Hsp_70_fam"/>
</dbReference>
<accession>A0A8B6C565</accession>
<dbReference type="GO" id="GO:0140662">
    <property type="term" value="F:ATP-dependent protein folding chaperone"/>
    <property type="evidence" value="ECO:0007669"/>
    <property type="project" value="InterPro"/>
</dbReference>
<evidence type="ECO:0000313" key="5">
    <source>
        <dbReference type="Proteomes" id="UP000596742"/>
    </source>
</evidence>
<proteinExistence type="inferred from homology"/>
<evidence type="ECO:0008006" key="6">
    <source>
        <dbReference type="Google" id="ProtNLM"/>
    </source>
</evidence>
<name>A0A8B6C565_MYTGA</name>
<sequence>MVNSIDIIYYRSYVSEVDMGRKQNALVVVAIDFGTTYSGYAYSFRDEYKKDHTKIYSNENWQSGDGLITAKAPTAILFDEDGTLDSFGYDAERTYSELLEGGDAEGYSYFSRFKMKLFQDESALQHPISRRKNKISRDLILEDVTGKGMKALKVFSESIRFLKEHFLKSCKVANFKLNEGDIHWVLTVPAIWKDNAKQFMREAAKEAGINEDLLTLAYEPEAAAIYCKEATVQRKEGTEGCSLQSFEQGHQFLVLDCGGGTIDVTTYEVQNDSVLKELSEPSGGPWGGTYVDLEYECFLKDLFGKDVWETYIKECPEDILEIKRKFEAKKRGTKESQKTKTTIPYPASLFRTYCDIRKSDSIQEDLKKSVHSKTVTVSNEKLRYEPKIIKQFFEKSIESIISHVRDLLATSKRQRRHIDSILMVGGFSDSPILVERVKREFSNLVIISPQDAVLAVLKGAVMFGHNPELISERICPRTYGITVNMPYDDRRHPAKLKCLIEGRVMCSDIFRTIAKKGDPLTVGKTTYTMLCSPTRSTDTEATVEVYQSENVNPIYTIDKGVSRLGILTVPIPDVERGKSRRIKVEMHFGYTELQVTASEEDTNRKAEATFECLM</sequence>
<evidence type="ECO:0000256" key="2">
    <source>
        <dbReference type="ARBA" id="ARBA00022741"/>
    </source>
</evidence>